<dbReference type="PANTHER" id="PTHR30203">
    <property type="entry name" value="OUTER MEMBRANE CATION EFFLUX PROTEIN"/>
    <property type="match status" value="1"/>
</dbReference>
<evidence type="ECO:0000313" key="4">
    <source>
        <dbReference type="EMBL" id="CCO92672.1"/>
    </source>
</evidence>
<evidence type="ECO:0000313" key="5">
    <source>
        <dbReference type="Proteomes" id="UP000013111"/>
    </source>
</evidence>
<dbReference type="AlphaFoldDB" id="A0A831EIW6"/>
<evidence type="ECO:0000256" key="2">
    <source>
        <dbReference type="ARBA" id="ARBA00007613"/>
    </source>
</evidence>
<proteinExistence type="inferred from homology"/>
<evidence type="ECO:0000256" key="1">
    <source>
        <dbReference type="ARBA" id="ARBA00004459"/>
    </source>
</evidence>
<evidence type="ECO:0000256" key="3">
    <source>
        <dbReference type="SAM" id="MobiDB-lite"/>
    </source>
</evidence>
<organism evidence="4 5">
    <name type="scientific">Erwinia amylovora NBRC 12687 = CFBP 1232</name>
    <dbReference type="NCBI Taxonomy" id="1219359"/>
    <lineage>
        <taxon>Bacteria</taxon>
        <taxon>Pseudomonadati</taxon>
        <taxon>Pseudomonadota</taxon>
        <taxon>Gammaproteobacteria</taxon>
        <taxon>Enterobacterales</taxon>
        <taxon>Erwiniaceae</taxon>
        <taxon>Erwinia</taxon>
    </lineage>
</organism>
<dbReference type="SUPFAM" id="SSF56954">
    <property type="entry name" value="Outer membrane efflux proteins (OEP)"/>
    <property type="match status" value="1"/>
</dbReference>
<dbReference type="Proteomes" id="UP000013111">
    <property type="component" value="Unassembled WGS sequence"/>
</dbReference>
<comment type="caution">
    <text evidence="4">The sequence shown here is derived from an EMBL/GenBank/DDBJ whole genome shotgun (WGS) entry which is preliminary data.</text>
</comment>
<gene>
    <name evidence="4" type="ORF">BN437_0708</name>
</gene>
<dbReference type="GO" id="GO:0015562">
    <property type="term" value="F:efflux transmembrane transporter activity"/>
    <property type="evidence" value="ECO:0007669"/>
    <property type="project" value="InterPro"/>
</dbReference>
<dbReference type="RefSeq" id="WP_004155678.1">
    <property type="nucleotide sequence ID" value="NZ_CAPB01000007.1"/>
</dbReference>
<dbReference type="EMBL" id="CAPB01000007">
    <property type="protein sequence ID" value="CCO92672.1"/>
    <property type="molecule type" value="Genomic_DNA"/>
</dbReference>
<dbReference type="Pfam" id="PF02321">
    <property type="entry name" value="OEP"/>
    <property type="match status" value="1"/>
</dbReference>
<protein>
    <submittedName>
        <fullName evidence="4">Toluene efflux pump outer membrane protein ttgC</fullName>
    </submittedName>
</protein>
<dbReference type="InterPro" id="IPR010131">
    <property type="entry name" value="MdtP/NodT-like"/>
</dbReference>
<sequence>MILLPNRIWSPGPGRSGTLPESGATPAKVAQARAACDADVASYRQRVLTGCQEVENDRAELNTLQDETLAQQRATAAAQKSAHVTRTQYQAGMNDYPDVATTENTSLSQQQSLLQLQSTQWVTSVQPVVALGGGWSSS</sequence>
<accession>A0A831EIW6</accession>
<dbReference type="Gene3D" id="1.20.1600.10">
    <property type="entry name" value="Outer membrane efflux proteins (OEP)"/>
    <property type="match status" value="1"/>
</dbReference>
<comment type="subcellular location">
    <subcellularLocation>
        <location evidence="1">Cell outer membrane</location>
        <topology evidence="1">Lipid-anchor</topology>
    </subcellularLocation>
</comment>
<reference evidence="4 5" key="1">
    <citation type="submission" date="2012-11" db="EMBL/GenBank/DDBJ databases">
        <authorList>
            <person name="Linke B."/>
        </authorList>
    </citation>
    <scope>NUCLEOTIDE SEQUENCE [LARGE SCALE GENOMIC DNA]</scope>
    <source>
        <strain evidence="5">CFBP 1232</strain>
    </source>
</reference>
<name>A0A831EIW6_ERWAM</name>
<reference evidence="4 5" key="2">
    <citation type="submission" date="2013-04" db="EMBL/GenBank/DDBJ databases">
        <title>Comparative genomics of 12 strains of Erwinia amylovora identifies a pan-genome with a large conserved core and provides insights into host specificity.</title>
        <authorList>
            <person name="Mann R.A."/>
            <person name="Smits T.H.M."/>
            <person name="Buehlmann A."/>
            <person name="Blom J."/>
            <person name="Goesmann A."/>
            <person name="Frey J.E."/>
            <person name="Plummer K.M."/>
            <person name="Beer S.V."/>
            <person name="Luck J."/>
            <person name="Duffy B."/>
            <person name="Rodoni B."/>
        </authorList>
    </citation>
    <scope>NUCLEOTIDE SEQUENCE [LARGE SCALE GENOMIC DNA]</scope>
    <source>
        <strain evidence="5">CFBP 1232</strain>
    </source>
</reference>
<comment type="similarity">
    <text evidence="2">Belongs to the outer membrane factor (OMF) (TC 1.B.17) family.</text>
</comment>
<dbReference type="InterPro" id="IPR003423">
    <property type="entry name" value="OMP_efflux"/>
</dbReference>
<dbReference type="Gene3D" id="2.20.200.10">
    <property type="entry name" value="Outer membrane efflux proteins (OEP)"/>
    <property type="match status" value="1"/>
</dbReference>
<feature type="region of interest" description="Disordered" evidence="3">
    <location>
        <begin position="1"/>
        <end position="23"/>
    </location>
</feature>
<dbReference type="PANTHER" id="PTHR30203:SF33">
    <property type="entry name" value="BLR4455 PROTEIN"/>
    <property type="match status" value="1"/>
</dbReference>